<proteinExistence type="predicted"/>
<keyword evidence="3" id="KW-1185">Reference proteome</keyword>
<sequence>MAQTWRMPSTAPKQRRPAPPLTGEKMERLALRYVERFATTRGRLADYLRRKIRERGWEGAPADPDALAERLAGLGYIDDRAFAEARATAMARRGLGARRVQDALRHARVGAEDTEALAPEIEERGPEAALAFARRKRFGPFAAERADRERMGKQLAAMARAGHGYELSRRILELPPGAEIEPEELL</sequence>
<dbReference type="InterPro" id="IPR036388">
    <property type="entry name" value="WH-like_DNA-bd_sf"/>
</dbReference>
<feature type="region of interest" description="Disordered" evidence="1">
    <location>
        <begin position="1"/>
        <end position="24"/>
    </location>
</feature>
<dbReference type="OrthoDB" id="7432442at2"/>
<dbReference type="AlphaFoldDB" id="A0A2A2SHF1"/>
<reference evidence="3" key="1">
    <citation type="submission" date="2017-09" db="EMBL/GenBank/DDBJ databases">
        <authorList>
            <person name="Feng G."/>
            <person name="Zhu H."/>
        </authorList>
    </citation>
    <scope>NUCLEOTIDE SEQUENCE [LARGE SCALE GENOMIC DNA]</scope>
    <source>
        <strain evidence="3">1PNM-20</strain>
    </source>
</reference>
<organism evidence="2 3">
    <name type="scientific">Sphingomonas lenta</name>
    <dbReference type="NCBI Taxonomy" id="1141887"/>
    <lineage>
        <taxon>Bacteria</taxon>
        <taxon>Pseudomonadati</taxon>
        <taxon>Pseudomonadota</taxon>
        <taxon>Alphaproteobacteria</taxon>
        <taxon>Sphingomonadales</taxon>
        <taxon>Sphingomonadaceae</taxon>
        <taxon>Sphingomonas</taxon>
    </lineage>
</organism>
<gene>
    <name evidence="2" type="ORF">CKY28_05020</name>
</gene>
<evidence type="ECO:0000313" key="2">
    <source>
        <dbReference type="EMBL" id="PAX08724.1"/>
    </source>
</evidence>
<evidence type="ECO:0000256" key="1">
    <source>
        <dbReference type="SAM" id="MobiDB-lite"/>
    </source>
</evidence>
<dbReference type="EMBL" id="NSLI01000002">
    <property type="protein sequence ID" value="PAX08724.1"/>
    <property type="molecule type" value="Genomic_DNA"/>
</dbReference>
<protein>
    <submittedName>
        <fullName evidence="2">RecX family transcriptional regulator</fullName>
    </submittedName>
</protein>
<dbReference type="Proteomes" id="UP000218151">
    <property type="component" value="Unassembled WGS sequence"/>
</dbReference>
<name>A0A2A2SHF1_9SPHN</name>
<dbReference type="Gene3D" id="1.10.10.10">
    <property type="entry name" value="Winged helix-like DNA-binding domain superfamily/Winged helix DNA-binding domain"/>
    <property type="match status" value="1"/>
</dbReference>
<evidence type="ECO:0000313" key="3">
    <source>
        <dbReference type="Proteomes" id="UP000218151"/>
    </source>
</evidence>
<accession>A0A2A2SHF1</accession>
<comment type="caution">
    <text evidence="2">The sequence shown here is derived from an EMBL/GenBank/DDBJ whole genome shotgun (WGS) entry which is preliminary data.</text>
</comment>